<dbReference type="AlphaFoldDB" id="A0A9P5ZJ67"/>
<accession>A0A9P5ZJ67</accession>
<name>A0A9P5ZJ67_PLEER</name>
<reference evidence="1" key="1">
    <citation type="submission" date="2020-11" db="EMBL/GenBank/DDBJ databases">
        <authorList>
            <consortium name="DOE Joint Genome Institute"/>
            <person name="Ahrendt S."/>
            <person name="Riley R."/>
            <person name="Andreopoulos W."/>
            <person name="Labutti K."/>
            <person name="Pangilinan J."/>
            <person name="Ruiz-Duenas F.J."/>
            <person name="Barrasa J.M."/>
            <person name="Sanchez-Garcia M."/>
            <person name="Camarero S."/>
            <person name="Miyauchi S."/>
            <person name="Serrano A."/>
            <person name="Linde D."/>
            <person name="Babiker R."/>
            <person name="Drula E."/>
            <person name="Ayuso-Fernandez I."/>
            <person name="Pacheco R."/>
            <person name="Padilla G."/>
            <person name="Ferreira P."/>
            <person name="Barriuso J."/>
            <person name="Kellner H."/>
            <person name="Castanera R."/>
            <person name="Alfaro M."/>
            <person name="Ramirez L."/>
            <person name="Pisabarro A.G."/>
            <person name="Kuo A."/>
            <person name="Tritt A."/>
            <person name="Lipzen A."/>
            <person name="He G."/>
            <person name="Yan M."/>
            <person name="Ng V."/>
            <person name="Cullen D."/>
            <person name="Martin F."/>
            <person name="Rosso M.-N."/>
            <person name="Henrissat B."/>
            <person name="Hibbett D."/>
            <person name="Martinez A.T."/>
            <person name="Grigoriev I.V."/>
        </authorList>
    </citation>
    <scope>NUCLEOTIDE SEQUENCE</scope>
    <source>
        <strain evidence="1">ATCC 90797</strain>
    </source>
</reference>
<proteinExistence type="predicted"/>
<keyword evidence="2" id="KW-1185">Reference proteome</keyword>
<sequence length="122" mass="14466">MPWPLLRADRDRCTMRSKQIVSLLRGTRSRCLFWVGLPFLLEWVAPKSRFNSPCQDNVAVNVDIHGALLHRHAIVRHWPRLLRYHRRRLHNVMSQIHIESPSSFGQARASRYGERLILLRYC</sequence>
<dbReference type="EMBL" id="MU154686">
    <property type="protein sequence ID" value="KAF9489033.1"/>
    <property type="molecule type" value="Genomic_DNA"/>
</dbReference>
<comment type="caution">
    <text evidence="1">The sequence shown here is derived from an EMBL/GenBank/DDBJ whole genome shotgun (WGS) entry which is preliminary data.</text>
</comment>
<protein>
    <submittedName>
        <fullName evidence="1">Uncharacterized protein</fullName>
    </submittedName>
</protein>
<dbReference type="Proteomes" id="UP000807025">
    <property type="component" value="Unassembled WGS sequence"/>
</dbReference>
<organism evidence="1 2">
    <name type="scientific">Pleurotus eryngii</name>
    <name type="common">Boletus of the steppes</name>
    <dbReference type="NCBI Taxonomy" id="5323"/>
    <lineage>
        <taxon>Eukaryota</taxon>
        <taxon>Fungi</taxon>
        <taxon>Dikarya</taxon>
        <taxon>Basidiomycota</taxon>
        <taxon>Agaricomycotina</taxon>
        <taxon>Agaricomycetes</taxon>
        <taxon>Agaricomycetidae</taxon>
        <taxon>Agaricales</taxon>
        <taxon>Pleurotineae</taxon>
        <taxon>Pleurotaceae</taxon>
        <taxon>Pleurotus</taxon>
    </lineage>
</organism>
<evidence type="ECO:0000313" key="1">
    <source>
        <dbReference type="EMBL" id="KAF9489033.1"/>
    </source>
</evidence>
<evidence type="ECO:0000313" key="2">
    <source>
        <dbReference type="Proteomes" id="UP000807025"/>
    </source>
</evidence>
<gene>
    <name evidence="1" type="ORF">BDN71DRAFT_367749</name>
</gene>